<protein>
    <submittedName>
        <fullName evidence="2">Uncharacterized protein</fullName>
    </submittedName>
</protein>
<proteinExistence type="predicted"/>
<evidence type="ECO:0000313" key="3">
    <source>
        <dbReference type="Proteomes" id="UP001597092"/>
    </source>
</evidence>
<feature type="compositionally biased region" description="Polar residues" evidence="1">
    <location>
        <begin position="47"/>
        <end position="56"/>
    </location>
</feature>
<dbReference type="Proteomes" id="UP001597092">
    <property type="component" value="Unassembled WGS sequence"/>
</dbReference>
<feature type="region of interest" description="Disordered" evidence="1">
    <location>
        <begin position="30"/>
        <end position="56"/>
    </location>
</feature>
<name>A0ABD6DZG3_9EURY</name>
<dbReference type="RefSeq" id="WP_256309217.1">
    <property type="nucleotide sequence ID" value="NZ_JANHAW010000004.1"/>
</dbReference>
<reference evidence="2 3" key="1">
    <citation type="journal article" date="2019" name="Int. J. Syst. Evol. Microbiol.">
        <title>The Global Catalogue of Microorganisms (GCM) 10K type strain sequencing project: providing services to taxonomists for standard genome sequencing and annotation.</title>
        <authorList>
            <consortium name="The Broad Institute Genomics Platform"/>
            <consortium name="The Broad Institute Genome Sequencing Center for Infectious Disease"/>
            <person name="Wu L."/>
            <person name="Ma J."/>
        </authorList>
    </citation>
    <scope>NUCLEOTIDE SEQUENCE [LARGE SCALE GENOMIC DNA]</scope>
    <source>
        <strain evidence="2 3">CGMCC 1.10387</strain>
    </source>
</reference>
<accession>A0ABD6DZG3</accession>
<keyword evidence="3" id="KW-1185">Reference proteome</keyword>
<sequence>MQREYRLAVYALAVSMLLLVASGAAIVAGGSQNDSPAEPHASEVERTQTANPVTATHSENVEIETVATNGTALTVTQGDRTCRGSLRTADPNRNRTDIQVGDTTVTLVEHQTGEPFDEIEREAFARLVWRAVADDAGLEEYDHVEVQVNQYYETVDREDPLDTVGIRVYPVDACLPTVEGEVALDNQSVTVQSSHPELEDLQVEITDTIGVLSDDDRNTITQLIESNEHTSYNIQVEFDNPRALEATVIEATNDGEVELELTHPDSAGRAVVVTVDLESETIKQTWVQFKIQSMNNTNVVAVGDSETNETITFETNHTENGSS</sequence>
<comment type="caution">
    <text evidence="2">The sequence shown here is derived from an EMBL/GenBank/DDBJ whole genome shotgun (WGS) entry which is preliminary data.</text>
</comment>
<evidence type="ECO:0000313" key="2">
    <source>
        <dbReference type="EMBL" id="MFD1687631.1"/>
    </source>
</evidence>
<dbReference type="EMBL" id="JBHUDP010000020">
    <property type="protein sequence ID" value="MFD1687631.1"/>
    <property type="molecule type" value="Genomic_DNA"/>
</dbReference>
<dbReference type="AlphaFoldDB" id="A0ABD6DZG3"/>
<evidence type="ECO:0000256" key="1">
    <source>
        <dbReference type="SAM" id="MobiDB-lite"/>
    </source>
</evidence>
<organism evidence="2 3">
    <name type="scientific">Halobellus litoreus</name>
    <dbReference type="NCBI Taxonomy" id="755310"/>
    <lineage>
        <taxon>Archaea</taxon>
        <taxon>Methanobacteriati</taxon>
        <taxon>Methanobacteriota</taxon>
        <taxon>Stenosarchaea group</taxon>
        <taxon>Halobacteria</taxon>
        <taxon>Halobacteriales</taxon>
        <taxon>Haloferacaceae</taxon>
        <taxon>Halobellus</taxon>
    </lineage>
</organism>
<gene>
    <name evidence="2" type="ORF">ACFSAS_18790</name>
</gene>